<reference evidence="2 3" key="1">
    <citation type="submission" date="2016-10" db="EMBL/GenBank/DDBJ databases">
        <authorList>
            <person name="de Groot N.N."/>
        </authorList>
    </citation>
    <scope>NUCLEOTIDE SEQUENCE [LARGE SCALE GENOMIC DNA]</scope>
    <source>
        <strain evidence="2 3">DSM 25584</strain>
    </source>
</reference>
<proteinExistence type="predicted"/>
<dbReference type="GO" id="GO:0016779">
    <property type="term" value="F:nucleotidyltransferase activity"/>
    <property type="evidence" value="ECO:0007669"/>
    <property type="project" value="InterPro"/>
</dbReference>
<dbReference type="InterPro" id="IPR043519">
    <property type="entry name" value="NT_sf"/>
</dbReference>
<organism evidence="2 3">
    <name type="scientific">Limimonas halophila</name>
    <dbReference type="NCBI Taxonomy" id="1082479"/>
    <lineage>
        <taxon>Bacteria</taxon>
        <taxon>Pseudomonadati</taxon>
        <taxon>Pseudomonadota</taxon>
        <taxon>Alphaproteobacteria</taxon>
        <taxon>Rhodospirillales</taxon>
        <taxon>Rhodovibrionaceae</taxon>
        <taxon>Limimonas</taxon>
    </lineage>
</organism>
<keyword evidence="2" id="KW-0808">Transferase</keyword>
<gene>
    <name evidence="2" type="ORF">SAMN05216241_102439</name>
</gene>
<dbReference type="Pfam" id="PF01909">
    <property type="entry name" value="NTP_transf_2"/>
    <property type="match status" value="1"/>
</dbReference>
<dbReference type="RefSeq" id="WP_090019044.1">
    <property type="nucleotide sequence ID" value="NZ_FNCE01000002.1"/>
</dbReference>
<dbReference type="Proteomes" id="UP000199415">
    <property type="component" value="Unassembled WGS sequence"/>
</dbReference>
<dbReference type="SUPFAM" id="SSF81301">
    <property type="entry name" value="Nucleotidyltransferase"/>
    <property type="match status" value="1"/>
</dbReference>
<dbReference type="STRING" id="1082479.SAMN05216241_102439"/>
<dbReference type="InterPro" id="IPR002934">
    <property type="entry name" value="Polymerase_NTP_transf_dom"/>
</dbReference>
<evidence type="ECO:0000313" key="3">
    <source>
        <dbReference type="Proteomes" id="UP000199415"/>
    </source>
</evidence>
<name>A0A1G7P5C2_9PROT</name>
<dbReference type="AlphaFoldDB" id="A0A1G7P5C2"/>
<sequence length="100" mass="11392">MRLTDQQQRAIRDAARTRFGDDVRVYVFGSRTDDRARGGDIDLFVEADRPIPNRVETAARYEADLIRALGDRKIDIVVADPTVREKPIHRAARDEGIELT</sequence>
<dbReference type="CDD" id="cd05403">
    <property type="entry name" value="NT_KNTase_like"/>
    <property type="match status" value="1"/>
</dbReference>
<dbReference type="Gene3D" id="3.30.460.10">
    <property type="entry name" value="Beta Polymerase, domain 2"/>
    <property type="match status" value="1"/>
</dbReference>
<protein>
    <submittedName>
        <fullName evidence="2">Nucleotidyltransferase domain-containing protein</fullName>
    </submittedName>
</protein>
<dbReference type="EMBL" id="FNCE01000002">
    <property type="protein sequence ID" value="SDF81502.1"/>
    <property type="molecule type" value="Genomic_DNA"/>
</dbReference>
<dbReference type="OrthoDB" id="14556at2"/>
<evidence type="ECO:0000259" key="1">
    <source>
        <dbReference type="Pfam" id="PF01909"/>
    </source>
</evidence>
<keyword evidence="3" id="KW-1185">Reference proteome</keyword>
<feature type="domain" description="Polymerase nucleotidyl transferase" evidence="1">
    <location>
        <begin position="10"/>
        <end position="86"/>
    </location>
</feature>
<evidence type="ECO:0000313" key="2">
    <source>
        <dbReference type="EMBL" id="SDF81502.1"/>
    </source>
</evidence>
<accession>A0A1G7P5C2</accession>